<evidence type="ECO:0000313" key="1">
    <source>
        <dbReference type="EnsemblPlants" id="PGSC0003DMT400090052"/>
    </source>
</evidence>
<sequence>MPWNSLSNATKFANFRARMRKGFEIGSRRGEKEKSQRVLQVFLRIEGCFAKGLIPKRSCPQEELSEVNFARRNVDPQDQGVPNAPEVQPQDPGTSLSFVTPYVAMNFHILPEKLFEPFNVSTPVGESILAEKLYRGCTISVNHKDTVVDLIKLDMVDIDVILEWRSSLAVPKDNFISYLKAKKLVSKGCIYHLV</sequence>
<reference evidence="1" key="2">
    <citation type="submission" date="2015-06" db="UniProtKB">
        <authorList>
            <consortium name="EnsemblPlants"/>
        </authorList>
    </citation>
    <scope>IDENTIFICATION</scope>
    <source>
        <strain evidence="1">DM1-3 516 R44</strain>
    </source>
</reference>
<proteinExistence type="predicted"/>
<dbReference type="Pfam" id="PF08284">
    <property type="entry name" value="RVP_2"/>
    <property type="match status" value="1"/>
</dbReference>
<dbReference type="Gramene" id="PGSC0003DMT400090052">
    <property type="protein sequence ID" value="PGSC0003DMT400090052"/>
    <property type="gene ID" value="PGSC0003DMG400039623"/>
</dbReference>
<dbReference type="EnsemblPlants" id="PGSC0003DMT400090052">
    <property type="protein sequence ID" value="PGSC0003DMT400090052"/>
    <property type="gene ID" value="PGSC0003DMG400039623"/>
</dbReference>
<dbReference type="Proteomes" id="UP000011115">
    <property type="component" value="Unassembled WGS sequence"/>
</dbReference>
<accession>M1DJI7</accession>
<dbReference type="PaxDb" id="4113-PGSC0003DMT400090052"/>
<keyword evidence="2" id="KW-1185">Reference proteome</keyword>
<reference evidence="2" key="1">
    <citation type="journal article" date="2011" name="Nature">
        <title>Genome sequence and analysis of the tuber crop potato.</title>
        <authorList>
            <consortium name="The Potato Genome Sequencing Consortium"/>
        </authorList>
    </citation>
    <scope>NUCLEOTIDE SEQUENCE [LARGE SCALE GENOMIC DNA]</scope>
    <source>
        <strain evidence="2">cv. DM1-3 516 R44</strain>
    </source>
</reference>
<dbReference type="CDD" id="cd00303">
    <property type="entry name" value="retropepsin_like"/>
    <property type="match status" value="1"/>
</dbReference>
<dbReference type="AlphaFoldDB" id="M1DJI7"/>
<name>M1DJI7_SOLTU</name>
<organism evidence="1 2">
    <name type="scientific">Solanum tuberosum</name>
    <name type="common">Potato</name>
    <dbReference type="NCBI Taxonomy" id="4113"/>
    <lineage>
        <taxon>Eukaryota</taxon>
        <taxon>Viridiplantae</taxon>
        <taxon>Streptophyta</taxon>
        <taxon>Embryophyta</taxon>
        <taxon>Tracheophyta</taxon>
        <taxon>Spermatophyta</taxon>
        <taxon>Magnoliopsida</taxon>
        <taxon>eudicotyledons</taxon>
        <taxon>Gunneridae</taxon>
        <taxon>Pentapetalae</taxon>
        <taxon>asterids</taxon>
        <taxon>lamiids</taxon>
        <taxon>Solanales</taxon>
        <taxon>Solanaceae</taxon>
        <taxon>Solanoideae</taxon>
        <taxon>Solaneae</taxon>
        <taxon>Solanum</taxon>
    </lineage>
</organism>
<dbReference type="InParanoid" id="M1DJI7"/>
<protein>
    <submittedName>
        <fullName evidence="1">Polyprotein</fullName>
    </submittedName>
</protein>
<evidence type="ECO:0000313" key="2">
    <source>
        <dbReference type="Proteomes" id="UP000011115"/>
    </source>
</evidence>
<dbReference type="HOGENOM" id="CLU_1404705_0_0_1"/>